<evidence type="ECO:0000259" key="6">
    <source>
        <dbReference type="PROSITE" id="PS50885"/>
    </source>
</evidence>
<dbReference type="PROSITE" id="PS50111">
    <property type="entry name" value="CHEMOTAXIS_TRANSDUC_2"/>
    <property type="match status" value="1"/>
</dbReference>
<evidence type="ECO:0000259" key="7">
    <source>
        <dbReference type="PROSITE" id="PS51753"/>
    </source>
</evidence>
<keyword evidence="4" id="KW-1133">Transmembrane helix</keyword>
<dbReference type="CDD" id="cd11386">
    <property type="entry name" value="MCP_signal"/>
    <property type="match status" value="1"/>
</dbReference>
<evidence type="ECO:0000256" key="3">
    <source>
        <dbReference type="PROSITE-ProRule" id="PRU00284"/>
    </source>
</evidence>
<comment type="similarity">
    <text evidence="2">Belongs to the methyl-accepting chemotaxis (MCP) protein family.</text>
</comment>
<dbReference type="InterPro" id="IPR032255">
    <property type="entry name" value="HBM"/>
</dbReference>
<dbReference type="SMART" id="SM00304">
    <property type="entry name" value="HAMP"/>
    <property type="match status" value="1"/>
</dbReference>
<dbReference type="PROSITE" id="PS50885">
    <property type="entry name" value="HAMP"/>
    <property type="match status" value="1"/>
</dbReference>
<feature type="domain" description="Methyl-accepting transducer" evidence="5">
    <location>
        <begin position="380"/>
        <end position="616"/>
    </location>
</feature>
<accession>A0A956NHP9</accession>
<feature type="domain" description="HAMP" evidence="6">
    <location>
        <begin position="323"/>
        <end position="375"/>
    </location>
</feature>
<dbReference type="GO" id="GO:0006935">
    <property type="term" value="P:chemotaxis"/>
    <property type="evidence" value="ECO:0007669"/>
    <property type="project" value="UniProtKB-ARBA"/>
</dbReference>
<dbReference type="GO" id="GO:0016020">
    <property type="term" value="C:membrane"/>
    <property type="evidence" value="ECO:0007669"/>
    <property type="project" value="InterPro"/>
</dbReference>
<dbReference type="Gene3D" id="1.20.1440.210">
    <property type="match status" value="1"/>
</dbReference>
<dbReference type="AlphaFoldDB" id="A0A956NHP9"/>
<sequence length="655" mass="69734">MSAMKSRRVTVAMKIGAGFGLVLFLLVVVGGVSFDAIRSLGGKFGEFSRISTNEVRAGRLQANMAMARIYAVYYIYHGDPEKERLFRERYKATEDFLAEALAATKGEKQLERLHEIEEHLDLYGKDFDKVVELKGKRDHLVHDILDTDGPKMEKALSQVMESAYRDGDASAAFYTGEALRNLLLGRLYMAKYLNTNDAASAERAHTELAKLDESFATLDAEVQNPERRALLATAHNLTEKYEAAFDDLVSTITERNRIRDESMAVDGAEITKLAEDYKLDIIARQNTLSEESQTARQRATMTIVVGALAAIVLGVGISIIITRGIVGPVGRLLASFKVIATGDLTEEVKVDSRDEIGELSQGFNEFVATIRGLVAEVSDSAHEVAGAATEIAASSEQMAKGMEEQSGQTAQVASAVEEMAATVHEVSAKSSEAAATAGEATDQARNGGNIVQGTVDGMNEIAAVVRESAATIEELGRRGEQIGAIIEVINDIADQTNLLALNAAIEAARAGEHGRGFAVVADEVRKLADRTTTATDEIAESIQAIQDGTARAVAGMTRGTDTVDQGVGHAQQAGTALSSIVSSSNAVSGMIQDIAAAAEEQSAAAEEISRSVESISAVTRQATSGANQAATAATQLSARSEGLQALVSRFKISNR</sequence>
<evidence type="ECO:0000256" key="4">
    <source>
        <dbReference type="SAM" id="Phobius"/>
    </source>
</evidence>
<dbReference type="SMART" id="SM01358">
    <property type="entry name" value="HBM"/>
    <property type="match status" value="1"/>
</dbReference>
<dbReference type="PANTHER" id="PTHR32089">
    <property type="entry name" value="METHYL-ACCEPTING CHEMOTAXIS PROTEIN MCPB"/>
    <property type="match status" value="1"/>
</dbReference>
<dbReference type="CDD" id="cd06225">
    <property type="entry name" value="HAMP"/>
    <property type="match status" value="1"/>
</dbReference>
<feature type="domain" description="HBM" evidence="7">
    <location>
        <begin position="49"/>
        <end position="289"/>
    </location>
</feature>
<name>A0A956NHP9_UNCEI</name>
<dbReference type="SUPFAM" id="SSF58104">
    <property type="entry name" value="Methyl-accepting chemotaxis protein (MCP) signaling domain"/>
    <property type="match status" value="1"/>
</dbReference>
<dbReference type="InterPro" id="IPR004089">
    <property type="entry name" value="MCPsignal_dom"/>
</dbReference>
<evidence type="ECO:0000259" key="5">
    <source>
        <dbReference type="PROSITE" id="PS50111"/>
    </source>
</evidence>
<feature type="transmembrane region" description="Helical" evidence="4">
    <location>
        <begin position="299"/>
        <end position="321"/>
    </location>
</feature>
<dbReference type="Proteomes" id="UP000739538">
    <property type="component" value="Unassembled WGS sequence"/>
</dbReference>
<comment type="caution">
    <text evidence="8">The sequence shown here is derived from an EMBL/GenBank/DDBJ whole genome shotgun (WGS) entry which is preliminary data.</text>
</comment>
<keyword evidence="4" id="KW-0472">Membrane</keyword>
<organism evidence="8 9">
    <name type="scientific">Eiseniibacteriota bacterium</name>
    <dbReference type="NCBI Taxonomy" id="2212470"/>
    <lineage>
        <taxon>Bacteria</taxon>
        <taxon>Candidatus Eiseniibacteriota</taxon>
    </lineage>
</organism>
<protein>
    <submittedName>
        <fullName evidence="8">Methyl-accepting chemotaxis protein</fullName>
    </submittedName>
</protein>
<gene>
    <name evidence="8" type="ORF">KDA27_17050</name>
</gene>
<dbReference type="SMART" id="SM00283">
    <property type="entry name" value="MA"/>
    <property type="match status" value="1"/>
</dbReference>
<dbReference type="PROSITE" id="PS51753">
    <property type="entry name" value="HBM"/>
    <property type="match status" value="1"/>
</dbReference>
<dbReference type="Pfam" id="PF00672">
    <property type="entry name" value="HAMP"/>
    <property type="match status" value="1"/>
</dbReference>
<dbReference type="EMBL" id="JAGQHS010000103">
    <property type="protein sequence ID" value="MCA9757515.1"/>
    <property type="molecule type" value="Genomic_DNA"/>
</dbReference>
<keyword evidence="4" id="KW-0812">Transmembrane</keyword>
<dbReference type="Pfam" id="PF00015">
    <property type="entry name" value="MCPsignal"/>
    <property type="match status" value="1"/>
</dbReference>
<reference evidence="8" key="1">
    <citation type="submission" date="2020-04" db="EMBL/GenBank/DDBJ databases">
        <authorList>
            <person name="Zhang T."/>
        </authorList>
    </citation>
    <scope>NUCLEOTIDE SEQUENCE</scope>
    <source>
        <strain evidence="8">HKST-UBA02</strain>
    </source>
</reference>
<proteinExistence type="inferred from homology"/>
<dbReference type="InterPro" id="IPR003660">
    <property type="entry name" value="HAMP_dom"/>
</dbReference>
<reference evidence="8" key="2">
    <citation type="journal article" date="2021" name="Microbiome">
        <title>Successional dynamics and alternative stable states in a saline activated sludge microbial community over 9 years.</title>
        <authorList>
            <person name="Wang Y."/>
            <person name="Ye J."/>
            <person name="Ju F."/>
            <person name="Liu L."/>
            <person name="Boyd J.A."/>
            <person name="Deng Y."/>
            <person name="Parks D.H."/>
            <person name="Jiang X."/>
            <person name="Yin X."/>
            <person name="Woodcroft B.J."/>
            <person name="Tyson G.W."/>
            <person name="Hugenholtz P."/>
            <person name="Polz M.F."/>
            <person name="Zhang T."/>
        </authorList>
    </citation>
    <scope>NUCLEOTIDE SEQUENCE</scope>
    <source>
        <strain evidence="8">HKST-UBA02</strain>
    </source>
</reference>
<dbReference type="Gene3D" id="1.10.287.950">
    <property type="entry name" value="Methyl-accepting chemotaxis protein"/>
    <property type="match status" value="1"/>
</dbReference>
<dbReference type="GO" id="GO:0007165">
    <property type="term" value="P:signal transduction"/>
    <property type="evidence" value="ECO:0007669"/>
    <property type="project" value="UniProtKB-KW"/>
</dbReference>
<evidence type="ECO:0000313" key="8">
    <source>
        <dbReference type="EMBL" id="MCA9757515.1"/>
    </source>
</evidence>
<dbReference type="FunFam" id="1.10.287.950:FF:000001">
    <property type="entry name" value="Methyl-accepting chemotaxis sensory transducer"/>
    <property type="match status" value="1"/>
</dbReference>
<keyword evidence="1 3" id="KW-0807">Transducer</keyword>
<evidence type="ECO:0000256" key="2">
    <source>
        <dbReference type="ARBA" id="ARBA00029447"/>
    </source>
</evidence>
<evidence type="ECO:0000313" key="9">
    <source>
        <dbReference type="Proteomes" id="UP000739538"/>
    </source>
</evidence>
<dbReference type="PANTHER" id="PTHR32089:SF112">
    <property type="entry name" value="LYSOZYME-LIKE PROTEIN-RELATED"/>
    <property type="match status" value="1"/>
</dbReference>
<evidence type="ECO:0000256" key="1">
    <source>
        <dbReference type="ARBA" id="ARBA00023224"/>
    </source>
</evidence>